<reference evidence="2" key="1">
    <citation type="journal article" date="2024" name="Proc. Natl. Acad. Sci. U.S.A.">
        <title>Extraordinary preservation of gene collinearity over three hundred million years revealed in homosporous lycophytes.</title>
        <authorList>
            <person name="Li C."/>
            <person name="Wickell D."/>
            <person name="Kuo L.Y."/>
            <person name="Chen X."/>
            <person name="Nie B."/>
            <person name="Liao X."/>
            <person name="Peng D."/>
            <person name="Ji J."/>
            <person name="Jenkins J."/>
            <person name="Williams M."/>
            <person name="Shu S."/>
            <person name="Plott C."/>
            <person name="Barry K."/>
            <person name="Rajasekar S."/>
            <person name="Grimwood J."/>
            <person name="Han X."/>
            <person name="Sun S."/>
            <person name="Hou Z."/>
            <person name="He W."/>
            <person name="Dai G."/>
            <person name="Sun C."/>
            <person name="Schmutz J."/>
            <person name="Leebens-Mack J.H."/>
            <person name="Li F.W."/>
            <person name="Wang L."/>
        </authorList>
    </citation>
    <scope>NUCLEOTIDE SEQUENCE [LARGE SCALE GENOMIC DNA]</scope>
    <source>
        <strain evidence="2">cv. PW_Plant_1</strain>
    </source>
</reference>
<gene>
    <name evidence="1" type="ORF">O6H91_07G108500</name>
</gene>
<organism evidence="1 2">
    <name type="scientific">Diphasiastrum complanatum</name>
    <name type="common">Issler's clubmoss</name>
    <name type="synonym">Lycopodium complanatum</name>
    <dbReference type="NCBI Taxonomy" id="34168"/>
    <lineage>
        <taxon>Eukaryota</taxon>
        <taxon>Viridiplantae</taxon>
        <taxon>Streptophyta</taxon>
        <taxon>Embryophyta</taxon>
        <taxon>Tracheophyta</taxon>
        <taxon>Lycopodiopsida</taxon>
        <taxon>Lycopodiales</taxon>
        <taxon>Lycopodiaceae</taxon>
        <taxon>Lycopodioideae</taxon>
        <taxon>Diphasiastrum</taxon>
    </lineage>
</organism>
<keyword evidence="2" id="KW-1185">Reference proteome</keyword>
<proteinExistence type="predicted"/>
<dbReference type="Proteomes" id="UP001162992">
    <property type="component" value="Chromosome 7"/>
</dbReference>
<evidence type="ECO:0000313" key="1">
    <source>
        <dbReference type="EMBL" id="KAJ7550598.1"/>
    </source>
</evidence>
<comment type="caution">
    <text evidence="1">The sequence shown here is derived from an EMBL/GenBank/DDBJ whole genome shotgun (WGS) entry which is preliminary data.</text>
</comment>
<sequence>MAVSIFDLERQYAFYGAYHKNKTNVMIHILFVWPIFFAFAMLAAYTKPLLPLPLAANVFPFHEYMVLNWSFVMVAIYAVYYICLDRKAGSLAAAMCLASWIGCNALTQHLGFSLGWKVILVLQIVSWTAQFAGHALFEKRTPALFDNLAQAFLMAPLFVTLEVLESAFRYEPYPGFNKNVKKQISANLTEMRAQKKRRNES</sequence>
<protein>
    <submittedName>
        <fullName evidence="1">Uncharacterized protein</fullName>
    </submittedName>
</protein>
<dbReference type="EMBL" id="CM055098">
    <property type="protein sequence ID" value="KAJ7550598.1"/>
    <property type="molecule type" value="Genomic_DNA"/>
</dbReference>
<accession>A0ACC2D8W3</accession>
<evidence type="ECO:0000313" key="2">
    <source>
        <dbReference type="Proteomes" id="UP001162992"/>
    </source>
</evidence>
<name>A0ACC2D8W3_DIPCM</name>